<evidence type="ECO:0000313" key="3">
    <source>
        <dbReference type="Proteomes" id="UP000076976"/>
    </source>
</evidence>
<organism evidence="2 3">
    <name type="scientific">Janibacter melonis</name>
    <dbReference type="NCBI Taxonomy" id="262209"/>
    <lineage>
        <taxon>Bacteria</taxon>
        <taxon>Bacillati</taxon>
        <taxon>Actinomycetota</taxon>
        <taxon>Actinomycetes</taxon>
        <taxon>Micrococcales</taxon>
        <taxon>Intrasporangiaceae</taxon>
        <taxon>Janibacter</taxon>
    </lineage>
</organism>
<dbReference type="AlphaFoldDB" id="A0A176Q9Z4"/>
<name>A0A176Q9Z4_9MICO</name>
<dbReference type="InterPro" id="IPR019587">
    <property type="entry name" value="Polyketide_cyclase/dehydratase"/>
</dbReference>
<dbReference type="STRING" id="262209.AWH69_14175"/>
<dbReference type="Proteomes" id="UP000076976">
    <property type="component" value="Unassembled WGS sequence"/>
</dbReference>
<gene>
    <name evidence="2" type="ORF">AWH69_14175</name>
</gene>
<keyword evidence="3" id="KW-1185">Reference proteome</keyword>
<evidence type="ECO:0000256" key="1">
    <source>
        <dbReference type="SAM" id="MobiDB-lite"/>
    </source>
</evidence>
<feature type="region of interest" description="Disordered" evidence="1">
    <location>
        <begin position="125"/>
        <end position="158"/>
    </location>
</feature>
<dbReference type="Gene3D" id="3.30.530.20">
    <property type="match status" value="1"/>
</dbReference>
<dbReference type="SUPFAM" id="SSF55961">
    <property type="entry name" value="Bet v1-like"/>
    <property type="match status" value="1"/>
</dbReference>
<proteinExistence type="predicted"/>
<evidence type="ECO:0000313" key="2">
    <source>
        <dbReference type="EMBL" id="OAB86473.1"/>
    </source>
</evidence>
<accession>A0A176Q9Z4</accession>
<protein>
    <submittedName>
        <fullName evidence="2">Polyketide cyclase</fullName>
    </submittedName>
</protein>
<sequence>MTEPMSQPQVITASREIDAPAATVFELVADPAQHASWDGNDNVVQLVRGGRVRATGEIFAMRTTKGNVRDNRVVAFEEGRLIAWRPGDDGGEPAGHEWRWEVEPLGEGRCRATHTYDWRELTDERRRARAESTTERNLSASLDKLAQRAEAAGGTPQA</sequence>
<comment type="caution">
    <text evidence="2">The sequence shown here is derived from an EMBL/GenBank/DDBJ whole genome shotgun (WGS) entry which is preliminary data.</text>
</comment>
<dbReference type="Pfam" id="PF10604">
    <property type="entry name" value="Polyketide_cyc2"/>
    <property type="match status" value="1"/>
</dbReference>
<feature type="compositionally biased region" description="Basic and acidic residues" evidence="1">
    <location>
        <begin position="125"/>
        <end position="134"/>
    </location>
</feature>
<dbReference type="InterPro" id="IPR023393">
    <property type="entry name" value="START-like_dom_sf"/>
</dbReference>
<reference evidence="2 3" key="1">
    <citation type="submission" date="2016-01" db="EMBL/GenBank/DDBJ databases">
        <title>Janibacter melonis strain CD11_4 genome sequencing and assembly.</title>
        <authorList>
            <person name="Nair G.R."/>
            <person name="Kaur G."/>
            <person name="Chander A.M."/>
            <person name="Mayilraj S."/>
        </authorList>
    </citation>
    <scope>NUCLEOTIDE SEQUENCE [LARGE SCALE GENOMIC DNA]</scope>
    <source>
        <strain evidence="2 3">CD11-4</strain>
    </source>
</reference>
<dbReference type="EMBL" id="LQZG01000004">
    <property type="protein sequence ID" value="OAB86473.1"/>
    <property type="molecule type" value="Genomic_DNA"/>
</dbReference>